<dbReference type="RefSeq" id="WP_012509503.1">
    <property type="nucleotide sequence ID" value="NC_011060.1"/>
</dbReference>
<keyword evidence="6 8" id="KW-0472">Membrane</keyword>
<sequence length="267" mass="30740" precursor="true">MNGFEKASSGRRVLRVLSFLIVLVALAALAYYASQWKKEVVVRDFVIDGASIISERELLSRMAPFQGRNLQKLDVQELKQRILVIPYLRDAEISKELNGIVRVVVFEREPLAVTAIDGQVLVIDREGFLLPRTKGCSERFPNLLQITGITHLRIARNNLRQLDRQDIELIRQFLVALSESEYASLLIREFHLADNGMAWCLALQAPTRFIVGNDGNYKEKLKKFEIFWQKVVSKKGFDAYETVDLRFRDRIFTRDPVYPEVPQNVSL</sequence>
<dbReference type="InterPro" id="IPR026579">
    <property type="entry name" value="FtsQ"/>
</dbReference>
<comment type="subcellular location">
    <subcellularLocation>
        <location evidence="1">Membrane</location>
    </subcellularLocation>
</comment>
<dbReference type="Pfam" id="PF08478">
    <property type="entry name" value="POTRA_1"/>
    <property type="match status" value="1"/>
</dbReference>
<gene>
    <name evidence="10" type="ordered locus">Ppha_2892</name>
</gene>
<dbReference type="HOGENOM" id="CLU_935945_0_0_10"/>
<dbReference type="GO" id="GO:0016020">
    <property type="term" value="C:membrane"/>
    <property type="evidence" value="ECO:0007669"/>
    <property type="project" value="UniProtKB-SubCell"/>
</dbReference>
<dbReference type="InterPro" id="IPR034746">
    <property type="entry name" value="POTRA"/>
</dbReference>
<dbReference type="AlphaFoldDB" id="B4SH47"/>
<proteinExistence type="predicted"/>
<dbReference type="KEGG" id="pph:Ppha_2892"/>
<protein>
    <submittedName>
        <fullName evidence="10">Polypeptide-transport-associated domain protein FtsQ-type</fullName>
    </submittedName>
</protein>
<evidence type="ECO:0000256" key="4">
    <source>
        <dbReference type="ARBA" id="ARBA00022692"/>
    </source>
</evidence>
<dbReference type="PANTHER" id="PTHR35851">
    <property type="entry name" value="CELL DIVISION PROTEIN FTSQ"/>
    <property type="match status" value="1"/>
</dbReference>
<evidence type="ECO:0000259" key="9">
    <source>
        <dbReference type="PROSITE" id="PS51779"/>
    </source>
</evidence>
<dbReference type="EMBL" id="CP001110">
    <property type="protein sequence ID" value="ACF45035.1"/>
    <property type="molecule type" value="Genomic_DNA"/>
</dbReference>
<reference evidence="10 11" key="1">
    <citation type="submission" date="2008-06" db="EMBL/GenBank/DDBJ databases">
        <title>Complete sequence of Pelodictyon phaeoclathratiforme BU-1.</title>
        <authorList>
            <consortium name="US DOE Joint Genome Institute"/>
            <person name="Lucas S."/>
            <person name="Copeland A."/>
            <person name="Lapidus A."/>
            <person name="Glavina del Rio T."/>
            <person name="Dalin E."/>
            <person name="Tice H."/>
            <person name="Bruce D."/>
            <person name="Goodwin L."/>
            <person name="Pitluck S."/>
            <person name="Schmutz J."/>
            <person name="Larimer F."/>
            <person name="Land M."/>
            <person name="Hauser L."/>
            <person name="Kyrpides N."/>
            <person name="Mikhailova N."/>
            <person name="Liu Z."/>
            <person name="Li T."/>
            <person name="Zhao F."/>
            <person name="Overmann J."/>
            <person name="Bryant D.A."/>
            <person name="Richardson P."/>
        </authorList>
    </citation>
    <scope>NUCLEOTIDE SEQUENCE [LARGE SCALE GENOMIC DNA]</scope>
    <source>
        <strain evidence="11">DSM 5477 / BU-1</strain>
    </source>
</reference>
<keyword evidence="7" id="KW-0131">Cell cycle</keyword>
<keyword evidence="11" id="KW-1185">Reference proteome</keyword>
<dbReference type="Proteomes" id="UP000002724">
    <property type="component" value="Chromosome"/>
</dbReference>
<dbReference type="STRING" id="324925.Ppha_2892"/>
<dbReference type="InterPro" id="IPR013685">
    <property type="entry name" value="POTRA_FtsQ_type"/>
</dbReference>
<evidence type="ECO:0000256" key="6">
    <source>
        <dbReference type="ARBA" id="ARBA00023136"/>
    </source>
</evidence>
<organism evidence="10 11">
    <name type="scientific">Pelodictyon phaeoclathratiforme (strain DSM 5477 / BU-1)</name>
    <dbReference type="NCBI Taxonomy" id="324925"/>
    <lineage>
        <taxon>Bacteria</taxon>
        <taxon>Pseudomonadati</taxon>
        <taxon>Chlorobiota</taxon>
        <taxon>Chlorobiia</taxon>
        <taxon>Chlorobiales</taxon>
        <taxon>Chlorobiaceae</taxon>
        <taxon>Chlorobium/Pelodictyon group</taxon>
        <taxon>Pelodictyon</taxon>
    </lineage>
</organism>
<evidence type="ECO:0000256" key="5">
    <source>
        <dbReference type="ARBA" id="ARBA00022989"/>
    </source>
</evidence>
<evidence type="ECO:0000256" key="7">
    <source>
        <dbReference type="ARBA" id="ARBA00023306"/>
    </source>
</evidence>
<keyword evidence="4 8" id="KW-0812">Transmembrane</keyword>
<dbReference type="eggNOG" id="COG1589">
    <property type="taxonomic scope" value="Bacteria"/>
</dbReference>
<dbReference type="GO" id="GO:0090529">
    <property type="term" value="P:cell septum assembly"/>
    <property type="evidence" value="ECO:0007669"/>
    <property type="project" value="InterPro"/>
</dbReference>
<dbReference type="OrthoDB" id="1466667at2"/>
<accession>B4SH47</accession>
<keyword evidence="3" id="KW-0132">Cell division</keyword>
<evidence type="ECO:0000256" key="1">
    <source>
        <dbReference type="ARBA" id="ARBA00004370"/>
    </source>
</evidence>
<dbReference type="PROSITE" id="PS51779">
    <property type="entry name" value="POTRA"/>
    <property type="match status" value="1"/>
</dbReference>
<evidence type="ECO:0000313" key="10">
    <source>
        <dbReference type="EMBL" id="ACF45035.1"/>
    </source>
</evidence>
<evidence type="ECO:0000313" key="11">
    <source>
        <dbReference type="Proteomes" id="UP000002724"/>
    </source>
</evidence>
<dbReference type="PANTHER" id="PTHR35851:SF1">
    <property type="entry name" value="CELL DIVISION PROTEIN FTSQ"/>
    <property type="match status" value="1"/>
</dbReference>
<keyword evidence="5 8" id="KW-1133">Transmembrane helix</keyword>
<evidence type="ECO:0000256" key="3">
    <source>
        <dbReference type="ARBA" id="ARBA00022618"/>
    </source>
</evidence>
<keyword evidence="2" id="KW-1003">Cell membrane</keyword>
<name>B4SH47_PELPB</name>
<feature type="transmembrane region" description="Helical" evidence="8">
    <location>
        <begin position="12"/>
        <end position="33"/>
    </location>
</feature>
<evidence type="ECO:0000256" key="8">
    <source>
        <dbReference type="SAM" id="Phobius"/>
    </source>
</evidence>
<evidence type="ECO:0000256" key="2">
    <source>
        <dbReference type="ARBA" id="ARBA00022475"/>
    </source>
</evidence>
<feature type="domain" description="POTRA" evidence="9">
    <location>
        <begin position="40"/>
        <end position="108"/>
    </location>
</feature>